<keyword evidence="3" id="KW-1003">Cell membrane</keyword>
<keyword evidence="4 7" id="KW-0812">Transmembrane</keyword>
<dbReference type="RefSeq" id="WP_286056442.1">
    <property type="nucleotide sequence ID" value="NZ_JASVWF010000008.1"/>
</dbReference>
<comment type="caution">
    <text evidence="9">The sequence shown here is derived from an EMBL/GenBank/DDBJ whole genome shotgun (WGS) entry which is preliminary data.</text>
</comment>
<name>A0ABT7MKF5_9PSEU</name>
<evidence type="ECO:0000256" key="1">
    <source>
        <dbReference type="ARBA" id="ARBA00004651"/>
    </source>
</evidence>
<feature type="transmembrane region" description="Helical" evidence="8">
    <location>
        <begin position="23"/>
        <end position="42"/>
    </location>
</feature>
<evidence type="ECO:0000256" key="8">
    <source>
        <dbReference type="SAM" id="Phobius"/>
    </source>
</evidence>
<evidence type="ECO:0000256" key="6">
    <source>
        <dbReference type="ARBA" id="ARBA00023136"/>
    </source>
</evidence>
<keyword evidence="2" id="KW-0813">Transport</keyword>
<feature type="transmembrane region" description="Helical" evidence="8">
    <location>
        <begin position="78"/>
        <end position="99"/>
    </location>
</feature>
<organism evidence="9 10">
    <name type="scientific">Actinomycetospora termitidis</name>
    <dbReference type="NCBI Taxonomy" id="3053470"/>
    <lineage>
        <taxon>Bacteria</taxon>
        <taxon>Bacillati</taxon>
        <taxon>Actinomycetota</taxon>
        <taxon>Actinomycetes</taxon>
        <taxon>Pseudonocardiales</taxon>
        <taxon>Pseudonocardiaceae</taxon>
        <taxon>Actinomycetospora</taxon>
    </lineage>
</organism>
<proteinExistence type="inferred from homology"/>
<dbReference type="Proteomes" id="UP001231924">
    <property type="component" value="Unassembled WGS sequence"/>
</dbReference>
<dbReference type="InterPro" id="IPR045324">
    <property type="entry name" value="Small_multidrug_res"/>
</dbReference>
<evidence type="ECO:0000256" key="2">
    <source>
        <dbReference type="ARBA" id="ARBA00022448"/>
    </source>
</evidence>
<sequence>MRLVYPGGPCNYRDVRPERIRGLLLLAASIVCEVGGTLLLHAAQGFTVLLPSLGVLTGYTTSIVLFSRALRYGLTLGIAYGTLTGCGLVVATVSSALLFGDPLAAAQGVGLVLILLGALAMQLGPRSTTGPS</sequence>
<dbReference type="Pfam" id="PF00893">
    <property type="entry name" value="Multi_Drug_Res"/>
    <property type="match status" value="1"/>
</dbReference>
<protein>
    <submittedName>
        <fullName evidence="9">SMR family transporter</fullName>
    </submittedName>
</protein>
<keyword evidence="6 8" id="KW-0472">Membrane</keyword>
<dbReference type="PANTHER" id="PTHR30561">
    <property type="entry name" value="SMR FAMILY PROTON-DEPENDENT DRUG EFFLUX TRANSPORTER SUGE"/>
    <property type="match status" value="1"/>
</dbReference>
<keyword evidence="10" id="KW-1185">Reference proteome</keyword>
<feature type="transmembrane region" description="Helical" evidence="8">
    <location>
        <begin position="48"/>
        <end position="66"/>
    </location>
</feature>
<gene>
    <name evidence="9" type="ORF">QRT03_27980</name>
</gene>
<evidence type="ECO:0000256" key="5">
    <source>
        <dbReference type="ARBA" id="ARBA00022989"/>
    </source>
</evidence>
<evidence type="ECO:0000256" key="7">
    <source>
        <dbReference type="RuleBase" id="RU003942"/>
    </source>
</evidence>
<evidence type="ECO:0000256" key="4">
    <source>
        <dbReference type="ARBA" id="ARBA00022692"/>
    </source>
</evidence>
<accession>A0ABT7MKF5</accession>
<dbReference type="SUPFAM" id="SSF103481">
    <property type="entry name" value="Multidrug resistance efflux transporter EmrE"/>
    <property type="match status" value="1"/>
</dbReference>
<comment type="similarity">
    <text evidence="7">Belongs to the drug/metabolite transporter (DMT) superfamily. Small multidrug resistance (SMR) (TC 2.A.7.1) family.</text>
</comment>
<dbReference type="PANTHER" id="PTHR30561:SF1">
    <property type="entry name" value="MULTIDRUG TRANSPORTER EMRE"/>
    <property type="match status" value="1"/>
</dbReference>
<feature type="transmembrane region" description="Helical" evidence="8">
    <location>
        <begin position="105"/>
        <end position="124"/>
    </location>
</feature>
<keyword evidence="5 8" id="KW-1133">Transmembrane helix</keyword>
<dbReference type="Gene3D" id="1.10.3730.20">
    <property type="match status" value="1"/>
</dbReference>
<reference evidence="9 10" key="1">
    <citation type="submission" date="2023-06" db="EMBL/GenBank/DDBJ databases">
        <title>Actinomycetospora Odt1-22.</title>
        <authorList>
            <person name="Supong K."/>
        </authorList>
    </citation>
    <scope>NUCLEOTIDE SEQUENCE [LARGE SCALE GENOMIC DNA]</scope>
    <source>
        <strain evidence="9 10">Odt1-22</strain>
    </source>
</reference>
<dbReference type="EMBL" id="JASVWF010000008">
    <property type="protein sequence ID" value="MDL5159838.1"/>
    <property type="molecule type" value="Genomic_DNA"/>
</dbReference>
<dbReference type="InterPro" id="IPR037185">
    <property type="entry name" value="EmrE-like"/>
</dbReference>
<dbReference type="InterPro" id="IPR000390">
    <property type="entry name" value="Small_drug/metabolite_transptr"/>
</dbReference>
<evidence type="ECO:0000313" key="10">
    <source>
        <dbReference type="Proteomes" id="UP001231924"/>
    </source>
</evidence>
<comment type="subcellular location">
    <subcellularLocation>
        <location evidence="1 7">Cell membrane</location>
        <topology evidence="1 7">Multi-pass membrane protein</topology>
    </subcellularLocation>
</comment>
<evidence type="ECO:0000313" key="9">
    <source>
        <dbReference type="EMBL" id="MDL5159838.1"/>
    </source>
</evidence>
<evidence type="ECO:0000256" key="3">
    <source>
        <dbReference type="ARBA" id="ARBA00022475"/>
    </source>
</evidence>